<name>A0A9W6Z814_AMBMO</name>
<proteinExistence type="inferred from homology"/>
<reference evidence="10" key="1">
    <citation type="submission" date="2023-04" db="EMBL/GenBank/DDBJ databases">
        <title>Ambrosiozyma monospora NBRC 1965.</title>
        <authorList>
            <person name="Ichikawa N."/>
            <person name="Sato H."/>
            <person name="Tonouchi N."/>
        </authorList>
    </citation>
    <scope>NUCLEOTIDE SEQUENCE</scope>
    <source>
        <strain evidence="10">NBRC 1965</strain>
    </source>
</reference>
<dbReference type="PANTHER" id="PTHR31686:SF1">
    <property type="entry name" value="SULFITE EFFLUX PUMP SSU1"/>
    <property type="match status" value="1"/>
</dbReference>
<feature type="transmembrane region" description="Helical" evidence="9">
    <location>
        <begin position="389"/>
        <end position="410"/>
    </location>
</feature>
<sequence length="431" mass="49515">MNSTTSTYSPDIMDFTTNKPNLEATLSREGEDIESSPSLDSTFSSNNNNNDNEDNKYPSLKTVFIKDYHPVWNVAFMSCGIASTYIFSFPYNHNEATRIIGLCMWAVTLIIFILVSLFGLLKLIHYKDFRWDVLVDLKFNLFFAPYSMGFSTVINMITLLTTHYTNDNFKLGLVIFWFVNVIFAMFASWIILVFIIKHTELTLADMNPQIILLALPLSVVASCGSLMTTTMDSNWRNVRQMMMVLTFLLLSNATLLAFIFIDIMFLRMLIHKYPPRPLQFSIFPTLGYLGHATWGIQLNFLNLKSYLEEFTDYSPAVTDTLRLLTLLICLYMFSIGFLFTFIGICINWHYGMPKFSKLYWIVPFPLLAFALGLNEFFKIHGMQTFKVIGMLYGGVGLIFVVGSFFGSIIYEFPWSDLKAYLQGRSHDSKHL</sequence>
<dbReference type="GO" id="GO:0000319">
    <property type="term" value="F:sulfite transmembrane transporter activity"/>
    <property type="evidence" value="ECO:0007669"/>
    <property type="project" value="TreeGrafter"/>
</dbReference>
<feature type="transmembrane region" description="Helical" evidence="9">
    <location>
        <begin position="208"/>
        <end position="229"/>
    </location>
</feature>
<comment type="similarity">
    <text evidence="2">Belongs to the tellurite-resistance/dicarboxylate transporter (TDT) family.</text>
</comment>
<feature type="compositionally biased region" description="Polar residues" evidence="8">
    <location>
        <begin position="35"/>
        <end position="45"/>
    </location>
</feature>
<dbReference type="InterPro" id="IPR038665">
    <property type="entry name" value="Voltage-dep_anion_channel_sf"/>
</dbReference>
<dbReference type="InterPro" id="IPR004695">
    <property type="entry name" value="SLAC1/Mae1/Ssu1/TehA"/>
</dbReference>
<evidence type="ECO:0000256" key="8">
    <source>
        <dbReference type="SAM" id="MobiDB-lite"/>
    </source>
</evidence>
<dbReference type="Proteomes" id="UP001165063">
    <property type="component" value="Unassembled WGS sequence"/>
</dbReference>
<organism evidence="10 11">
    <name type="scientific">Ambrosiozyma monospora</name>
    <name type="common">Yeast</name>
    <name type="synonym">Endomycopsis monosporus</name>
    <dbReference type="NCBI Taxonomy" id="43982"/>
    <lineage>
        <taxon>Eukaryota</taxon>
        <taxon>Fungi</taxon>
        <taxon>Dikarya</taxon>
        <taxon>Ascomycota</taxon>
        <taxon>Saccharomycotina</taxon>
        <taxon>Pichiomycetes</taxon>
        <taxon>Pichiales</taxon>
        <taxon>Pichiaceae</taxon>
        <taxon>Ambrosiozyma</taxon>
    </lineage>
</organism>
<evidence type="ECO:0000313" key="10">
    <source>
        <dbReference type="EMBL" id="GMG56288.1"/>
    </source>
</evidence>
<feature type="transmembrane region" description="Helical" evidence="9">
    <location>
        <begin position="241"/>
        <end position="270"/>
    </location>
</feature>
<evidence type="ECO:0000256" key="5">
    <source>
        <dbReference type="ARBA" id="ARBA00022692"/>
    </source>
</evidence>
<feature type="transmembrane region" description="Helical" evidence="9">
    <location>
        <begin position="70"/>
        <end position="87"/>
    </location>
</feature>
<feature type="transmembrane region" description="Helical" evidence="9">
    <location>
        <begin position="358"/>
        <end position="377"/>
    </location>
</feature>
<dbReference type="EMBL" id="BSXU01007176">
    <property type="protein sequence ID" value="GMG56288.1"/>
    <property type="molecule type" value="Genomic_DNA"/>
</dbReference>
<feature type="transmembrane region" description="Helical" evidence="9">
    <location>
        <begin position="173"/>
        <end position="196"/>
    </location>
</feature>
<dbReference type="Pfam" id="PF03595">
    <property type="entry name" value="SLAC1"/>
    <property type="match status" value="1"/>
</dbReference>
<evidence type="ECO:0000256" key="7">
    <source>
        <dbReference type="ARBA" id="ARBA00023136"/>
    </source>
</evidence>
<keyword evidence="5 9" id="KW-0812">Transmembrane</keyword>
<dbReference type="GO" id="GO:0005886">
    <property type="term" value="C:plasma membrane"/>
    <property type="evidence" value="ECO:0007669"/>
    <property type="project" value="UniProtKB-SubCell"/>
</dbReference>
<comment type="caution">
    <text evidence="10">The sequence shown here is derived from an EMBL/GenBank/DDBJ whole genome shotgun (WGS) entry which is preliminary data.</text>
</comment>
<feature type="region of interest" description="Disordered" evidence="8">
    <location>
        <begin position="27"/>
        <end position="54"/>
    </location>
</feature>
<keyword evidence="4" id="KW-1003">Cell membrane</keyword>
<protein>
    <submittedName>
        <fullName evidence="10">Unnamed protein product</fullName>
    </submittedName>
</protein>
<gene>
    <name evidence="10" type="ORF">Amon01_000835500</name>
</gene>
<evidence type="ECO:0000256" key="6">
    <source>
        <dbReference type="ARBA" id="ARBA00022989"/>
    </source>
</evidence>
<evidence type="ECO:0000256" key="2">
    <source>
        <dbReference type="ARBA" id="ARBA00008566"/>
    </source>
</evidence>
<feature type="transmembrane region" description="Helical" evidence="9">
    <location>
        <begin position="282"/>
        <end position="302"/>
    </location>
</feature>
<keyword evidence="3" id="KW-0813">Transport</keyword>
<evidence type="ECO:0000256" key="9">
    <source>
        <dbReference type="SAM" id="Phobius"/>
    </source>
</evidence>
<evidence type="ECO:0000313" key="11">
    <source>
        <dbReference type="Proteomes" id="UP001165063"/>
    </source>
</evidence>
<feature type="transmembrane region" description="Helical" evidence="9">
    <location>
        <begin position="323"/>
        <end position="346"/>
    </location>
</feature>
<keyword evidence="11" id="KW-1185">Reference proteome</keyword>
<dbReference type="InterPro" id="IPR051629">
    <property type="entry name" value="Sulfite_efflux_TDT"/>
</dbReference>
<dbReference type="AlphaFoldDB" id="A0A9W6Z814"/>
<evidence type="ECO:0000256" key="3">
    <source>
        <dbReference type="ARBA" id="ARBA00022448"/>
    </source>
</evidence>
<feature type="transmembrane region" description="Helical" evidence="9">
    <location>
        <begin position="99"/>
        <end position="121"/>
    </location>
</feature>
<keyword evidence="6 9" id="KW-1133">Transmembrane helix</keyword>
<keyword evidence="7 9" id="KW-0472">Membrane</keyword>
<feature type="transmembrane region" description="Helical" evidence="9">
    <location>
        <begin position="141"/>
        <end position="161"/>
    </location>
</feature>
<evidence type="ECO:0000256" key="4">
    <source>
        <dbReference type="ARBA" id="ARBA00022475"/>
    </source>
</evidence>
<accession>A0A9W6Z814</accession>
<dbReference type="Gene3D" id="1.50.10.150">
    <property type="entry name" value="Voltage-dependent anion channel"/>
    <property type="match status" value="1"/>
</dbReference>
<dbReference type="OrthoDB" id="1099at2759"/>
<evidence type="ECO:0000256" key="1">
    <source>
        <dbReference type="ARBA" id="ARBA00004651"/>
    </source>
</evidence>
<dbReference type="PANTHER" id="PTHR31686">
    <property type="match status" value="1"/>
</dbReference>
<comment type="subcellular location">
    <subcellularLocation>
        <location evidence="1">Cell membrane</location>
        <topology evidence="1">Multi-pass membrane protein</topology>
    </subcellularLocation>
</comment>